<dbReference type="Proteomes" id="UP001595821">
    <property type="component" value="Unassembled WGS sequence"/>
</dbReference>
<dbReference type="GeneID" id="71854486"/>
<evidence type="ECO:0008006" key="3">
    <source>
        <dbReference type="Google" id="ProtNLM"/>
    </source>
</evidence>
<dbReference type="EMBL" id="JBHSDJ010000128">
    <property type="protein sequence ID" value="MFC4248804.1"/>
    <property type="molecule type" value="Genomic_DNA"/>
</dbReference>
<dbReference type="RefSeq" id="WP_246966562.1">
    <property type="nucleotide sequence ID" value="NZ_CP095397.1"/>
</dbReference>
<gene>
    <name evidence="1" type="ORF">ACFOZ7_18050</name>
</gene>
<protein>
    <recommendedName>
        <fullName evidence="3">Transposase</fullName>
    </recommendedName>
</protein>
<evidence type="ECO:0000313" key="1">
    <source>
        <dbReference type="EMBL" id="MFC4248804.1"/>
    </source>
</evidence>
<sequence length="75" mass="8416">MEKDIFLNRKSVIGFFELSIVDPSQIHDVTSDRYCQYVGFEGLAGENAGKKTVVSRSENEFECDDVTEFSSGLDD</sequence>
<proteinExistence type="predicted"/>
<dbReference type="AlphaFoldDB" id="A0ABD5P3F8"/>
<organism evidence="1 2">
    <name type="scientific">Natribaculum luteum</name>
    <dbReference type="NCBI Taxonomy" id="1586232"/>
    <lineage>
        <taxon>Archaea</taxon>
        <taxon>Methanobacteriati</taxon>
        <taxon>Methanobacteriota</taxon>
        <taxon>Stenosarchaea group</taxon>
        <taxon>Halobacteria</taxon>
        <taxon>Halobacteriales</taxon>
        <taxon>Natrialbaceae</taxon>
        <taxon>Natribaculum</taxon>
    </lineage>
</organism>
<evidence type="ECO:0000313" key="2">
    <source>
        <dbReference type="Proteomes" id="UP001595821"/>
    </source>
</evidence>
<name>A0ABD5P3F8_9EURY</name>
<comment type="caution">
    <text evidence="1">The sequence shown here is derived from an EMBL/GenBank/DDBJ whole genome shotgun (WGS) entry which is preliminary data.</text>
</comment>
<reference evidence="1 2" key="1">
    <citation type="journal article" date="2014" name="Int. J. Syst. Evol. Microbiol.">
        <title>Complete genome sequence of Corynebacterium casei LMG S-19264T (=DSM 44701T), isolated from a smear-ripened cheese.</title>
        <authorList>
            <consortium name="US DOE Joint Genome Institute (JGI-PGF)"/>
            <person name="Walter F."/>
            <person name="Albersmeier A."/>
            <person name="Kalinowski J."/>
            <person name="Ruckert C."/>
        </authorList>
    </citation>
    <scope>NUCLEOTIDE SEQUENCE [LARGE SCALE GENOMIC DNA]</scope>
    <source>
        <strain evidence="1 2">IBRC-M 10912</strain>
    </source>
</reference>
<accession>A0ABD5P3F8</accession>